<proteinExistence type="predicted"/>
<feature type="chain" id="PRO_5019494806" description="Phytocyanin domain-containing protein" evidence="1">
    <location>
        <begin position="27"/>
        <end position="164"/>
    </location>
</feature>
<dbReference type="EnsemblPlants" id="AET5Gv21075400.1">
    <property type="protein sequence ID" value="AET5Gv21075400.1"/>
    <property type="gene ID" value="AET5Gv21075400"/>
</dbReference>
<reference evidence="4" key="1">
    <citation type="journal article" date="2014" name="Science">
        <title>Ancient hybridizations among the ancestral genomes of bread wheat.</title>
        <authorList>
            <consortium name="International Wheat Genome Sequencing Consortium,"/>
            <person name="Marcussen T."/>
            <person name="Sandve S.R."/>
            <person name="Heier L."/>
            <person name="Spannagl M."/>
            <person name="Pfeifer M."/>
            <person name="Jakobsen K.S."/>
            <person name="Wulff B.B."/>
            <person name="Steuernagel B."/>
            <person name="Mayer K.F."/>
            <person name="Olsen O.A."/>
        </authorList>
    </citation>
    <scope>NUCLEOTIDE SEQUENCE [LARGE SCALE GENOMIC DNA]</scope>
    <source>
        <strain evidence="4">cv. AL8/78</strain>
    </source>
</reference>
<dbReference type="STRING" id="200361.A0A453M7D8"/>
<evidence type="ECO:0000313" key="4">
    <source>
        <dbReference type="Proteomes" id="UP000015105"/>
    </source>
</evidence>
<dbReference type="InterPro" id="IPR003245">
    <property type="entry name" value="Phytocyanin_dom"/>
</dbReference>
<dbReference type="GO" id="GO:0005886">
    <property type="term" value="C:plasma membrane"/>
    <property type="evidence" value="ECO:0007669"/>
    <property type="project" value="TreeGrafter"/>
</dbReference>
<dbReference type="Gene3D" id="2.60.40.420">
    <property type="entry name" value="Cupredoxins - blue copper proteins"/>
    <property type="match status" value="1"/>
</dbReference>
<protein>
    <recommendedName>
        <fullName evidence="2">Phytocyanin domain-containing protein</fullName>
    </recommendedName>
</protein>
<accession>A0A453M7D8</accession>
<sequence>MAQGTIVATLLVLLLAVCCTTTLVHGKEWIVDDKGWTIGISGWENGKRFKSGDVLVFKYESAMHNLVQVEERDYNSCLVVGPSKFHDSGNDHIQLAGGKAFFLCSVMRHCEQGGGARQRTAGAWTEQAGELGGDHWTVTGVGGQPEYRRSRRRSWVAATEVSPE</sequence>
<dbReference type="InterPro" id="IPR039391">
    <property type="entry name" value="Phytocyanin-like"/>
</dbReference>
<reference evidence="4" key="2">
    <citation type="journal article" date="2017" name="Nat. Plants">
        <title>The Aegilops tauschii genome reveals multiple impacts of transposons.</title>
        <authorList>
            <person name="Zhao G."/>
            <person name="Zou C."/>
            <person name="Li K."/>
            <person name="Wang K."/>
            <person name="Li T."/>
            <person name="Gao L."/>
            <person name="Zhang X."/>
            <person name="Wang H."/>
            <person name="Yang Z."/>
            <person name="Liu X."/>
            <person name="Jiang W."/>
            <person name="Mao L."/>
            <person name="Kong X."/>
            <person name="Jiao Y."/>
            <person name="Jia J."/>
        </authorList>
    </citation>
    <scope>NUCLEOTIDE SEQUENCE [LARGE SCALE GENOMIC DNA]</scope>
    <source>
        <strain evidence="4">cv. AL8/78</strain>
    </source>
</reference>
<organism evidence="3 4">
    <name type="scientific">Aegilops tauschii subsp. strangulata</name>
    <name type="common">Goatgrass</name>
    <dbReference type="NCBI Taxonomy" id="200361"/>
    <lineage>
        <taxon>Eukaryota</taxon>
        <taxon>Viridiplantae</taxon>
        <taxon>Streptophyta</taxon>
        <taxon>Embryophyta</taxon>
        <taxon>Tracheophyta</taxon>
        <taxon>Spermatophyta</taxon>
        <taxon>Magnoliopsida</taxon>
        <taxon>Liliopsida</taxon>
        <taxon>Poales</taxon>
        <taxon>Poaceae</taxon>
        <taxon>BOP clade</taxon>
        <taxon>Pooideae</taxon>
        <taxon>Triticodae</taxon>
        <taxon>Triticeae</taxon>
        <taxon>Triticinae</taxon>
        <taxon>Aegilops</taxon>
    </lineage>
</organism>
<name>A0A453M7D8_AEGTS</name>
<evidence type="ECO:0000259" key="2">
    <source>
        <dbReference type="PROSITE" id="PS51485"/>
    </source>
</evidence>
<dbReference type="Pfam" id="PF02298">
    <property type="entry name" value="Cu_bind_like"/>
    <property type="match status" value="1"/>
</dbReference>
<feature type="signal peptide" evidence="1">
    <location>
        <begin position="1"/>
        <end position="26"/>
    </location>
</feature>
<dbReference type="Proteomes" id="UP000015105">
    <property type="component" value="Chromosome 5D"/>
</dbReference>
<feature type="domain" description="Phytocyanin" evidence="2">
    <location>
        <begin position="27"/>
        <end position="123"/>
    </location>
</feature>
<evidence type="ECO:0000256" key="1">
    <source>
        <dbReference type="SAM" id="SignalP"/>
    </source>
</evidence>
<dbReference type="PROSITE" id="PS51485">
    <property type="entry name" value="PHYTOCYANIN"/>
    <property type="match status" value="1"/>
</dbReference>
<reference evidence="3" key="5">
    <citation type="journal article" date="2021" name="G3 (Bethesda)">
        <title>Aegilops tauschii genome assembly Aet v5.0 features greater sequence contiguity and improved annotation.</title>
        <authorList>
            <person name="Wang L."/>
            <person name="Zhu T."/>
            <person name="Rodriguez J.C."/>
            <person name="Deal K.R."/>
            <person name="Dubcovsky J."/>
            <person name="McGuire P.E."/>
            <person name="Lux T."/>
            <person name="Spannagl M."/>
            <person name="Mayer K.F.X."/>
            <person name="Baldrich P."/>
            <person name="Meyers B.C."/>
            <person name="Huo N."/>
            <person name="Gu Y.Q."/>
            <person name="Zhou H."/>
            <person name="Devos K.M."/>
            <person name="Bennetzen J.L."/>
            <person name="Unver T."/>
            <person name="Budak H."/>
            <person name="Gulick P.J."/>
            <person name="Galiba G."/>
            <person name="Kalapos B."/>
            <person name="Nelson D.R."/>
            <person name="Li P."/>
            <person name="You F.M."/>
            <person name="Luo M.C."/>
            <person name="Dvorak J."/>
        </authorList>
    </citation>
    <scope>NUCLEOTIDE SEQUENCE [LARGE SCALE GENOMIC DNA]</scope>
    <source>
        <strain evidence="3">cv. AL8/78</strain>
    </source>
</reference>
<dbReference type="InterPro" id="IPR008972">
    <property type="entry name" value="Cupredoxin"/>
</dbReference>
<keyword evidence="1" id="KW-0732">Signal</keyword>
<dbReference type="PANTHER" id="PTHR33021">
    <property type="entry name" value="BLUE COPPER PROTEIN"/>
    <property type="match status" value="1"/>
</dbReference>
<dbReference type="AlphaFoldDB" id="A0A453M7D8"/>
<reference evidence="3" key="3">
    <citation type="journal article" date="2017" name="Nature">
        <title>Genome sequence of the progenitor of the wheat D genome Aegilops tauschii.</title>
        <authorList>
            <person name="Luo M.C."/>
            <person name="Gu Y.Q."/>
            <person name="Puiu D."/>
            <person name="Wang H."/>
            <person name="Twardziok S.O."/>
            <person name="Deal K.R."/>
            <person name="Huo N."/>
            <person name="Zhu T."/>
            <person name="Wang L."/>
            <person name="Wang Y."/>
            <person name="McGuire P.E."/>
            <person name="Liu S."/>
            <person name="Long H."/>
            <person name="Ramasamy R.K."/>
            <person name="Rodriguez J.C."/>
            <person name="Van S.L."/>
            <person name="Yuan L."/>
            <person name="Wang Z."/>
            <person name="Xia Z."/>
            <person name="Xiao L."/>
            <person name="Anderson O.D."/>
            <person name="Ouyang S."/>
            <person name="Liang Y."/>
            <person name="Zimin A.V."/>
            <person name="Pertea G."/>
            <person name="Qi P."/>
            <person name="Bennetzen J.L."/>
            <person name="Dai X."/>
            <person name="Dawson M.W."/>
            <person name="Muller H.G."/>
            <person name="Kugler K."/>
            <person name="Rivarola-Duarte L."/>
            <person name="Spannagl M."/>
            <person name="Mayer K.F.X."/>
            <person name="Lu F.H."/>
            <person name="Bevan M.W."/>
            <person name="Leroy P."/>
            <person name="Li P."/>
            <person name="You F.M."/>
            <person name="Sun Q."/>
            <person name="Liu Z."/>
            <person name="Lyons E."/>
            <person name="Wicker T."/>
            <person name="Salzberg S.L."/>
            <person name="Devos K.M."/>
            <person name="Dvorak J."/>
        </authorList>
    </citation>
    <scope>NUCLEOTIDE SEQUENCE [LARGE SCALE GENOMIC DNA]</scope>
    <source>
        <strain evidence="3">cv. AL8/78</strain>
    </source>
</reference>
<dbReference type="PANTHER" id="PTHR33021:SF354">
    <property type="entry name" value="GENOME ASSEMBLY, CHROMOSOME: II"/>
    <property type="match status" value="1"/>
</dbReference>
<dbReference type="GO" id="GO:0009055">
    <property type="term" value="F:electron transfer activity"/>
    <property type="evidence" value="ECO:0007669"/>
    <property type="project" value="InterPro"/>
</dbReference>
<keyword evidence="4" id="KW-1185">Reference proteome</keyword>
<dbReference type="Gramene" id="AET5Gv21075400.1">
    <property type="protein sequence ID" value="AET5Gv21075400.1"/>
    <property type="gene ID" value="AET5Gv21075400"/>
</dbReference>
<dbReference type="SUPFAM" id="SSF49503">
    <property type="entry name" value="Cupredoxins"/>
    <property type="match status" value="1"/>
</dbReference>
<reference evidence="3" key="4">
    <citation type="submission" date="2019-03" db="UniProtKB">
        <authorList>
            <consortium name="EnsemblPlants"/>
        </authorList>
    </citation>
    <scope>IDENTIFICATION</scope>
</reference>
<evidence type="ECO:0000313" key="3">
    <source>
        <dbReference type="EnsemblPlants" id="AET5Gv21075400.1"/>
    </source>
</evidence>